<feature type="transmembrane region" description="Helical" evidence="2">
    <location>
        <begin position="41"/>
        <end position="62"/>
    </location>
</feature>
<keyword evidence="2" id="KW-0472">Membrane</keyword>
<name>A0A4S8MHH9_DENBC</name>
<feature type="compositionally biased region" description="Low complexity" evidence="1">
    <location>
        <begin position="23"/>
        <end position="35"/>
    </location>
</feature>
<sequence length="102" mass="11528">MSSSPSRDARPPQNDEDEQTRLTDTNNSTESTDSSPLKRRLWMVVIGLMLLFASNSLCSNWICSRKPQIVHAQGYSKEYKFRPAASPNITESMKDEDFANAE</sequence>
<keyword evidence="4" id="KW-1185">Reference proteome</keyword>
<dbReference type="EMBL" id="ML179080">
    <property type="protein sequence ID" value="THV02138.1"/>
    <property type="molecule type" value="Genomic_DNA"/>
</dbReference>
<keyword evidence="2" id="KW-1133">Transmembrane helix</keyword>
<evidence type="ECO:0000313" key="4">
    <source>
        <dbReference type="Proteomes" id="UP000297245"/>
    </source>
</evidence>
<protein>
    <submittedName>
        <fullName evidence="3">Uncharacterized protein</fullName>
    </submittedName>
</protein>
<accession>A0A4S8MHH9</accession>
<proteinExistence type="predicted"/>
<organism evidence="3 4">
    <name type="scientific">Dendrothele bispora (strain CBS 962.96)</name>
    <dbReference type="NCBI Taxonomy" id="1314807"/>
    <lineage>
        <taxon>Eukaryota</taxon>
        <taxon>Fungi</taxon>
        <taxon>Dikarya</taxon>
        <taxon>Basidiomycota</taxon>
        <taxon>Agaricomycotina</taxon>
        <taxon>Agaricomycetes</taxon>
        <taxon>Agaricomycetidae</taxon>
        <taxon>Agaricales</taxon>
        <taxon>Agaricales incertae sedis</taxon>
        <taxon>Dendrothele</taxon>
    </lineage>
</organism>
<evidence type="ECO:0000256" key="2">
    <source>
        <dbReference type="SAM" id="Phobius"/>
    </source>
</evidence>
<evidence type="ECO:0000313" key="3">
    <source>
        <dbReference type="EMBL" id="THV02138.1"/>
    </source>
</evidence>
<dbReference type="Proteomes" id="UP000297245">
    <property type="component" value="Unassembled WGS sequence"/>
</dbReference>
<dbReference type="OrthoDB" id="2538110at2759"/>
<gene>
    <name evidence="3" type="ORF">K435DRAFT_792804</name>
</gene>
<dbReference type="AlphaFoldDB" id="A0A4S8MHH9"/>
<feature type="region of interest" description="Disordered" evidence="1">
    <location>
        <begin position="1"/>
        <end position="36"/>
    </location>
</feature>
<keyword evidence="2" id="KW-0812">Transmembrane</keyword>
<reference evidence="3 4" key="1">
    <citation type="journal article" date="2019" name="Nat. Ecol. Evol.">
        <title>Megaphylogeny resolves global patterns of mushroom evolution.</title>
        <authorList>
            <person name="Varga T."/>
            <person name="Krizsan K."/>
            <person name="Foldi C."/>
            <person name="Dima B."/>
            <person name="Sanchez-Garcia M."/>
            <person name="Sanchez-Ramirez S."/>
            <person name="Szollosi G.J."/>
            <person name="Szarkandi J.G."/>
            <person name="Papp V."/>
            <person name="Albert L."/>
            <person name="Andreopoulos W."/>
            <person name="Angelini C."/>
            <person name="Antonin V."/>
            <person name="Barry K.W."/>
            <person name="Bougher N.L."/>
            <person name="Buchanan P."/>
            <person name="Buyck B."/>
            <person name="Bense V."/>
            <person name="Catcheside P."/>
            <person name="Chovatia M."/>
            <person name="Cooper J."/>
            <person name="Damon W."/>
            <person name="Desjardin D."/>
            <person name="Finy P."/>
            <person name="Geml J."/>
            <person name="Haridas S."/>
            <person name="Hughes K."/>
            <person name="Justo A."/>
            <person name="Karasinski D."/>
            <person name="Kautmanova I."/>
            <person name="Kiss B."/>
            <person name="Kocsube S."/>
            <person name="Kotiranta H."/>
            <person name="LaButti K.M."/>
            <person name="Lechner B.E."/>
            <person name="Liimatainen K."/>
            <person name="Lipzen A."/>
            <person name="Lukacs Z."/>
            <person name="Mihaltcheva S."/>
            <person name="Morgado L.N."/>
            <person name="Niskanen T."/>
            <person name="Noordeloos M.E."/>
            <person name="Ohm R.A."/>
            <person name="Ortiz-Santana B."/>
            <person name="Ovrebo C."/>
            <person name="Racz N."/>
            <person name="Riley R."/>
            <person name="Savchenko A."/>
            <person name="Shiryaev A."/>
            <person name="Soop K."/>
            <person name="Spirin V."/>
            <person name="Szebenyi C."/>
            <person name="Tomsovsky M."/>
            <person name="Tulloss R.E."/>
            <person name="Uehling J."/>
            <person name="Grigoriev I.V."/>
            <person name="Vagvolgyi C."/>
            <person name="Papp T."/>
            <person name="Martin F.M."/>
            <person name="Miettinen O."/>
            <person name="Hibbett D.S."/>
            <person name="Nagy L.G."/>
        </authorList>
    </citation>
    <scope>NUCLEOTIDE SEQUENCE [LARGE SCALE GENOMIC DNA]</scope>
    <source>
        <strain evidence="3 4">CBS 962.96</strain>
    </source>
</reference>
<evidence type="ECO:0000256" key="1">
    <source>
        <dbReference type="SAM" id="MobiDB-lite"/>
    </source>
</evidence>